<keyword evidence="2 6" id="KW-0812">Transmembrane</keyword>
<evidence type="ECO:0000256" key="5">
    <source>
        <dbReference type="SAM" id="MobiDB-lite"/>
    </source>
</evidence>
<protein>
    <recommendedName>
        <fullName evidence="7">Integral membrane bound transporter domain-containing protein</fullName>
    </recommendedName>
</protein>
<keyword evidence="9" id="KW-1185">Reference proteome</keyword>
<feature type="transmembrane region" description="Helical" evidence="6">
    <location>
        <begin position="87"/>
        <end position="104"/>
    </location>
</feature>
<evidence type="ECO:0000256" key="3">
    <source>
        <dbReference type="ARBA" id="ARBA00022989"/>
    </source>
</evidence>
<feature type="transmembrane region" description="Helical" evidence="6">
    <location>
        <begin position="53"/>
        <end position="75"/>
    </location>
</feature>
<comment type="subcellular location">
    <subcellularLocation>
        <location evidence="1">Membrane</location>
        <topology evidence="1">Multi-pass membrane protein</topology>
    </subcellularLocation>
</comment>
<dbReference type="InterPro" id="IPR049453">
    <property type="entry name" value="Memb_transporter_dom"/>
</dbReference>
<evidence type="ECO:0000256" key="6">
    <source>
        <dbReference type="SAM" id="Phobius"/>
    </source>
</evidence>
<evidence type="ECO:0000256" key="4">
    <source>
        <dbReference type="ARBA" id="ARBA00023136"/>
    </source>
</evidence>
<feature type="transmembrane region" description="Helical" evidence="6">
    <location>
        <begin position="440"/>
        <end position="458"/>
    </location>
</feature>
<feature type="transmembrane region" description="Helical" evidence="6">
    <location>
        <begin position="465"/>
        <end position="482"/>
    </location>
</feature>
<evidence type="ECO:0000313" key="8">
    <source>
        <dbReference type="EMBL" id="MDQ0395389.1"/>
    </source>
</evidence>
<feature type="transmembrane region" description="Helical" evidence="6">
    <location>
        <begin position="157"/>
        <end position="175"/>
    </location>
</feature>
<dbReference type="Pfam" id="PF13515">
    <property type="entry name" value="FUSC_2"/>
    <property type="match status" value="1"/>
</dbReference>
<dbReference type="Proteomes" id="UP001237448">
    <property type="component" value="Unassembled WGS sequence"/>
</dbReference>
<feature type="transmembrane region" description="Helical" evidence="6">
    <location>
        <begin position="494"/>
        <end position="510"/>
    </location>
</feature>
<accession>A0ABU0FLB2</accession>
<feature type="transmembrane region" description="Helical" evidence="6">
    <location>
        <begin position="415"/>
        <end position="434"/>
    </location>
</feature>
<proteinExistence type="predicted"/>
<feature type="transmembrane region" description="Helical" evidence="6">
    <location>
        <begin position="111"/>
        <end position="128"/>
    </location>
</feature>
<reference evidence="8 9" key="1">
    <citation type="submission" date="2023-07" db="EMBL/GenBank/DDBJ databases">
        <title>Genomic Encyclopedia of Type Strains, Phase IV (KMG-IV): sequencing the most valuable type-strain genomes for metagenomic binning, comparative biology and taxonomic classification.</title>
        <authorList>
            <person name="Goeker M."/>
        </authorList>
    </citation>
    <scope>NUCLEOTIDE SEQUENCE [LARGE SCALE GENOMIC DNA]</scope>
    <source>
        <strain evidence="8 9">DSM 5896</strain>
    </source>
</reference>
<comment type="caution">
    <text evidence="8">The sequence shown here is derived from an EMBL/GenBank/DDBJ whole genome shotgun (WGS) entry which is preliminary data.</text>
</comment>
<dbReference type="EMBL" id="JAUSVK010000001">
    <property type="protein sequence ID" value="MDQ0395389.1"/>
    <property type="molecule type" value="Genomic_DNA"/>
</dbReference>
<evidence type="ECO:0000256" key="2">
    <source>
        <dbReference type="ARBA" id="ARBA00022692"/>
    </source>
</evidence>
<feature type="domain" description="Integral membrane bound transporter" evidence="7">
    <location>
        <begin position="377"/>
        <end position="501"/>
    </location>
</feature>
<name>A0ABU0FLB2_9HYPH</name>
<organism evidence="8 9">
    <name type="scientific">Labrys monachus</name>
    <dbReference type="NCBI Taxonomy" id="217067"/>
    <lineage>
        <taxon>Bacteria</taxon>
        <taxon>Pseudomonadati</taxon>
        <taxon>Pseudomonadota</taxon>
        <taxon>Alphaproteobacteria</taxon>
        <taxon>Hyphomicrobiales</taxon>
        <taxon>Xanthobacteraceae</taxon>
        <taxon>Labrys</taxon>
    </lineage>
</organism>
<sequence>MANTTPRDVGEVRQEAGPTQSGKHPEGRVHHLASAGLLHAALDRLLPPDPGSLRLLAALRATLAGTLTFFLVVLIGTAVELPILDRVLGFAVALFIAATVPPLSTGEKLKTILFAGLGACATTFAASVLGGQSVAGKVALPVLMFAVTYFAVRGPRYVSIGMVSLVAYVFALVAGQPVETVPMRMLVLALAAADAALLRCVLMPERPAAEFERLQGAIRGRIDRMLALIGAAAAAGAWKPGGKAALGREVERLAEAILLAQARLNAIAGAAGVYGRSWLQLLEIGLGAERVARIAGEDLGTPAERAAIVSELAASYANNGDRPARSEGGPLGTAIAMLKHVQRKAPSAGPDKPAVAPPVPAIAGWKPALQTALATALAIMLSEIVLPNRWYWAAFAAFVMFQGTRSRGESIAKGMAFILGTTGGLVGGVLLATLLAGHELASLAVIIVAVFLAFQANVAAYGVMVFWITIILGLLFGMLGYFTFDVLLLRLEEAAVGVISGGLVASLVLVRRDRHVVDQATSAFAQALVDLVRGSAAVMLDEASSADLPSRILTVSQRFGELRTAAASRLSGFQLSRDGELQRRMVLLGGCESWARELADIALRGAPITDPALVGPARRAVEGIGAWLGRLTAGTPPPPQEADTGTEVVPALDDRAHHAVRLLLRIDAALAACSFPGAAPHPLPAQRAG</sequence>
<keyword evidence="4 6" id="KW-0472">Membrane</keyword>
<evidence type="ECO:0000313" key="9">
    <source>
        <dbReference type="Proteomes" id="UP001237448"/>
    </source>
</evidence>
<evidence type="ECO:0000256" key="1">
    <source>
        <dbReference type="ARBA" id="ARBA00004141"/>
    </source>
</evidence>
<feature type="region of interest" description="Disordered" evidence="5">
    <location>
        <begin position="1"/>
        <end position="27"/>
    </location>
</feature>
<dbReference type="RefSeq" id="WP_307434041.1">
    <property type="nucleotide sequence ID" value="NZ_JAUSVK010000001.1"/>
</dbReference>
<evidence type="ECO:0000259" key="7">
    <source>
        <dbReference type="Pfam" id="PF13515"/>
    </source>
</evidence>
<gene>
    <name evidence="8" type="ORF">J3R73_005181</name>
</gene>
<keyword evidence="3 6" id="KW-1133">Transmembrane helix</keyword>